<comment type="similarity">
    <text evidence="2 6">Belongs to the flagella basal body rod proteins family.</text>
</comment>
<keyword evidence="10" id="KW-0966">Cell projection</keyword>
<dbReference type="KEGG" id="zmp:Zymop_0611"/>
<evidence type="ECO:0000256" key="1">
    <source>
        <dbReference type="ARBA" id="ARBA00004117"/>
    </source>
</evidence>
<organism evidence="10 11">
    <name type="scientific">Zymomonas mobilis subsp. pomaceae (strain ATCC 29192 / DSM 22645 / JCM 10191 / CCUG 17912 / NBRC 13757 / NCIMB 11200 / NRRL B-4491 / Barker I)</name>
    <dbReference type="NCBI Taxonomy" id="579138"/>
    <lineage>
        <taxon>Bacteria</taxon>
        <taxon>Pseudomonadati</taxon>
        <taxon>Pseudomonadota</taxon>
        <taxon>Alphaproteobacteria</taxon>
        <taxon>Sphingomonadales</taxon>
        <taxon>Zymomonadaceae</taxon>
        <taxon>Zymomonas</taxon>
    </lineage>
</organism>
<dbReference type="GO" id="GO:0071978">
    <property type="term" value="P:bacterial-type flagellum-dependent swarming motility"/>
    <property type="evidence" value="ECO:0007669"/>
    <property type="project" value="TreeGrafter"/>
</dbReference>
<evidence type="ECO:0000256" key="2">
    <source>
        <dbReference type="ARBA" id="ARBA00009677"/>
    </source>
</evidence>
<feature type="domain" description="Flagellar basal-body/hook protein C-terminal" evidence="8">
    <location>
        <begin position="202"/>
        <end position="244"/>
    </location>
</feature>
<dbReference type="InterPro" id="IPR020013">
    <property type="entry name" value="Flagellar_FlgE/F/G"/>
</dbReference>
<evidence type="ECO:0000259" key="7">
    <source>
        <dbReference type="Pfam" id="PF00460"/>
    </source>
</evidence>
<comment type="subunit">
    <text evidence="4 6">The basal body constitutes a major portion of the flagellar organelle and consists of five rings (E,L,P,S, and M) mounted on a central rod. The rod consists of about 26 subunits of FlgG in the distal portion, and FlgB, FlgC and FlgF are thought to build up the proximal portion of the rod with about 6 subunits each.</text>
</comment>
<evidence type="ECO:0000313" key="11">
    <source>
        <dbReference type="Proteomes" id="UP000000491"/>
    </source>
</evidence>
<dbReference type="Pfam" id="PF06429">
    <property type="entry name" value="Flg_bbr_C"/>
    <property type="match status" value="1"/>
</dbReference>
<dbReference type="SUPFAM" id="SSF117143">
    <property type="entry name" value="Flagellar hook protein flgE"/>
    <property type="match status" value="1"/>
</dbReference>
<keyword evidence="3 6" id="KW-0975">Bacterial flagellum</keyword>
<dbReference type="InterPro" id="IPR053967">
    <property type="entry name" value="LlgE_F_G-like_D1"/>
</dbReference>
<dbReference type="HOGENOM" id="CLU_013687_1_0_5"/>
<feature type="domain" description="Flagellar hook protein FlgE/F/G-like D1" evidence="9">
    <location>
        <begin position="80"/>
        <end position="144"/>
    </location>
</feature>
<dbReference type="Pfam" id="PF00460">
    <property type="entry name" value="Flg_bb_rod"/>
    <property type="match status" value="1"/>
</dbReference>
<name>F8ERQ5_ZYMMT</name>
<dbReference type="InterPro" id="IPR037925">
    <property type="entry name" value="FlgE/F/G-like"/>
</dbReference>
<evidence type="ECO:0000259" key="9">
    <source>
        <dbReference type="Pfam" id="PF22692"/>
    </source>
</evidence>
<dbReference type="RefSeq" id="WP_013933912.1">
    <property type="nucleotide sequence ID" value="NC_015709.1"/>
</dbReference>
<gene>
    <name evidence="10" type="ordered locus">Zymop_0611</name>
</gene>
<dbReference type="GO" id="GO:0030694">
    <property type="term" value="C:bacterial-type flagellum basal body, rod"/>
    <property type="evidence" value="ECO:0007669"/>
    <property type="project" value="UniProtKB-UniRule"/>
</dbReference>
<dbReference type="eggNOG" id="COG4787">
    <property type="taxonomic scope" value="Bacteria"/>
</dbReference>
<dbReference type="NCBIfam" id="TIGR03506">
    <property type="entry name" value="FlgEFG_subfam"/>
    <property type="match status" value="1"/>
</dbReference>
<dbReference type="InterPro" id="IPR010930">
    <property type="entry name" value="Flg_bb/hook_C_dom"/>
</dbReference>
<keyword evidence="10" id="KW-0282">Flagellum</keyword>
<reference evidence="10 11" key="1">
    <citation type="journal article" date="2011" name="J. Bacteriol.">
        <title>Genome sequence of the ethanol-producing Zymomonas mobilis subsp. pomaceae lectotype strain ATCC 29192.</title>
        <authorList>
            <person name="Kouvelis V.N."/>
            <person name="Davenport K.W."/>
            <person name="Brettin T.S."/>
            <person name="Bruce D."/>
            <person name="Detter C."/>
            <person name="Han C.S."/>
            <person name="Nolan M."/>
            <person name="Tapia R."/>
            <person name="Damoulaki A."/>
            <person name="Kyrpides N.C."/>
            <person name="Typas M.A."/>
            <person name="Pappas K.M."/>
        </authorList>
    </citation>
    <scope>NUCLEOTIDE SEQUENCE [LARGE SCALE GENOMIC DNA]</scope>
    <source>
        <strain evidence="11">ATCC 29192 / DSM 22645 / JCM 10191 / CCUG 17912 / NBRC 13757 / NCIMB 11200 / NRRL B-4491 / Barker I</strain>
    </source>
</reference>
<evidence type="ECO:0000313" key="10">
    <source>
        <dbReference type="EMBL" id="AEI37513.1"/>
    </source>
</evidence>
<keyword evidence="10" id="KW-0969">Cilium</keyword>
<sequence length="250" mass="26702">MDRLLYTSLSGMRATMRQQIATASNLANTNTPGFRKELSTQAAFWLRGGNSSRAMASQGIYSADLQKAEVQQTGRDLDLAMAGDSMLAVQAEDGQEAYTRRGDLQITDSGVLVNGEGRPLVGERGPITIGAADKVSIDKEGTVYIVQPGQNPIQPEAIDQIKLVSPSAQPRSRIAKGLDGLFRVVDGGTLNRDPAATVQADSLENSNVEPTQALVDMIQASRSYEQSVKMVATARQLDESSASLMDIPSS</sequence>
<dbReference type="AlphaFoldDB" id="F8ERQ5"/>
<dbReference type="NCBIfam" id="NF009280">
    <property type="entry name" value="PRK12640.1"/>
    <property type="match status" value="1"/>
</dbReference>
<evidence type="ECO:0000256" key="5">
    <source>
        <dbReference type="ARBA" id="ARBA00040228"/>
    </source>
</evidence>
<dbReference type="Pfam" id="PF22692">
    <property type="entry name" value="LlgE_F_G_D1"/>
    <property type="match status" value="1"/>
</dbReference>
<dbReference type="PANTHER" id="PTHR30435:SF18">
    <property type="entry name" value="FLAGELLAR BASAL-BODY ROD PROTEIN FLGF"/>
    <property type="match status" value="1"/>
</dbReference>
<protein>
    <recommendedName>
        <fullName evidence="5 6">Flagellar basal-body rod protein FlgF</fullName>
    </recommendedName>
</protein>
<proteinExistence type="inferred from homology"/>
<dbReference type="EMBL" id="CP002865">
    <property type="protein sequence ID" value="AEI37513.1"/>
    <property type="molecule type" value="Genomic_DNA"/>
</dbReference>
<evidence type="ECO:0000256" key="6">
    <source>
        <dbReference type="RuleBase" id="RU362116"/>
    </source>
</evidence>
<dbReference type="PATRIC" id="fig|579138.3.peg.644"/>
<feature type="domain" description="Flagellar basal body rod protein N-terminal" evidence="7">
    <location>
        <begin position="5"/>
        <end position="35"/>
    </location>
</feature>
<dbReference type="STRING" id="579138.Zymop_0611"/>
<comment type="subcellular location">
    <subcellularLocation>
        <location evidence="1 6">Bacterial flagellum basal body</location>
    </subcellularLocation>
</comment>
<dbReference type="Proteomes" id="UP000000491">
    <property type="component" value="Chromosome"/>
</dbReference>
<evidence type="ECO:0000256" key="4">
    <source>
        <dbReference type="ARBA" id="ARBA00038560"/>
    </source>
</evidence>
<evidence type="ECO:0000259" key="8">
    <source>
        <dbReference type="Pfam" id="PF06429"/>
    </source>
</evidence>
<accession>F8ERQ5</accession>
<dbReference type="InterPro" id="IPR001444">
    <property type="entry name" value="Flag_bb_rod_N"/>
</dbReference>
<evidence type="ECO:0000256" key="3">
    <source>
        <dbReference type="ARBA" id="ARBA00023143"/>
    </source>
</evidence>
<dbReference type="PANTHER" id="PTHR30435">
    <property type="entry name" value="FLAGELLAR PROTEIN"/>
    <property type="match status" value="1"/>
</dbReference>